<protein>
    <recommendedName>
        <fullName evidence="3 13">Flagellar biosynthesis protein FlhF</fullName>
    </recommendedName>
</protein>
<dbReference type="Pfam" id="PF00448">
    <property type="entry name" value="SRP54"/>
    <property type="match status" value="1"/>
</dbReference>
<evidence type="ECO:0000313" key="17">
    <source>
        <dbReference type="EMBL" id="MBK1727451.1"/>
    </source>
</evidence>
<organism evidence="17 18">
    <name type="scientific">Halorhodospira neutriphila</name>
    <dbReference type="NCBI Taxonomy" id="168379"/>
    <lineage>
        <taxon>Bacteria</taxon>
        <taxon>Pseudomonadati</taxon>
        <taxon>Pseudomonadota</taxon>
        <taxon>Gammaproteobacteria</taxon>
        <taxon>Chromatiales</taxon>
        <taxon>Ectothiorhodospiraceae</taxon>
        <taxon>Halorhodospira</taxon>
    </lineage>
</organism>
<comment type="subcellular location">
    <subcellularLocation>
        <location evidence="1">Cell membrane</location>
        <topology evidence="1">Peripheral membrane protein</topology>
        <orientation evidence="1">Cytoplasmic side</orientation>
    </subcellularLocation>
</comment>
<feature type="region of interest" description="Disordered" evidence="14">
    <location>
        <begin position="1"/>
        <end position="40"/>
    </location>
</feature>
<evidence type="ECO:0000256" key="10">
    <source>
        <dbReference type="ARBA" id="ARBA00023136"/>
    </source>
</evidence>
<name>A0ABS1EBI0_9GAMM</name>
<keyword evidence="17" id="KW-0966">Cell projection</keyword>
<dbReference type="EMBL" id="NRSH01000153">
    <property type="protein sequence ID" value="MBK1727451.1"/>
    <property type="molecule type" value="Genomic_DNA"/>
</dbReference>
<dbReference type="InterPro" id="IPR000897">
    <property type="entry name" value="SRP54_GTPase_dom"/>
</dbReference>
<accession>A0ABS1EBI0</accession>
<dbReference type="Gene3D" id="1.20.120.1380">
    <property type="entry name" value="Flagellar FlhF biosynthesis protein, N domain"/>
    <property type="match status" value="1"/>
</dbReference>
<evidence type="ECO:0000313" key="18">
    <source>
        <dbReference type="Proteomes" id="UP000738126"/>
    </source>
</evidence>
<dbReference type="NCBIfam" id="TIGR03499">
    <property type="entry name" value="FlhF"/>
    <property type="match status" value="1"/>
</dbReference>
<dbReference type="PANTHER" id="PTHR43134">
    <property type="entry name" value="SIGNAL RECOGNITION PARTICLE RECEPTOR SUBUNIT ALPHA"/>
    <property type="match status" value="1"/>
</dbReference>
<evidence type="ECO:0000259" key="16">
    <source>
        <dbReference type="SMART" id="SM00962"/>
    </source>
</evidence>
<dbReference type="InterPro" id="IPR047040">
    <property type="entry name" value="FlhF__GTPase_dom"/>
</dbReference>
<dbReference type="InterPro" id="IPR003593">
    <property type="entry name" value="AAA+_ATPase"/>
</dbReference>
<evidence type="ECO:0000256" key="6">
    <source>
        <dbReference type="ARBA" id="ARBA00022741"/>
    </source>
</evidence>
<dbReference type="InterPro" id="IPR020006">
    <property type="entry name" value="FlhF"/>
</dbReference>
<dbReference type="Proteomes" id="UP000738126">
    <property type="component" value="Unassembled WGS sequence"/>
</dbReference>
<keyword evidence="17" id="KW-0969">Cilium</keyword>
<dbReference type="CDD" id="cd17873">
    <property type="entry name" value="FlhF"/>
    <property type="match status" value="1"/>
</dbReference>
<evidence type="ECO:0000256" key="3">
    <source>
        <dbReference type="ARBA" id="ARBA00014919"/>
    </source>
</evidence>
<evidence type="ECO:0000256" key="9">
    <source>
        <dbReference type="ARBA" id="ARBA00023134"/>
    </source>
</evidence>
<reference evidence="17 18" key="1">
    <citation type="journal article" date="2020" name="Microorganisms">
        <title>Osmotic Adaptation and Compatible Solute Biosynthesis of Phototrophic Bacteria as Revealed from Genome Analyses.</title>
        <authorList>
            <person name="Imhoff J.F."/>
            <person name="Rahn T."/>
            <person name="Kunzel S."/>
            <person name="Keller A."/>
            <person name="Neulinger S.C."/>
        </authorList>
    </citation>
    <scope>NUCLEOTIDE SEQUENCE [LARGE SCALE GENOMIC DNA]</scope>
    <source>
        <strain evidence="17 18">DSM 15116</strain>
    </source>
</reference>
<evidence type="ECO:0000256" key="11">
    <source>
        <dbReference type="ARBA" id="ARBA00023225"/>
    </source>
</evidence>
<feature type="compositionally biased region" description="Low complexity" evidence="14">
    <location>
        <begin position="10"/>
        <end position="27"/>
    </location>
</feature>
<comment type="similarity">
    <text evidence="2">Belongs to the GTP-binding SRP family.</text>
</comment>
<gene>
    <name evidence="17" type="primary">flhF</name>
    <name evidence="17" type="ORF">CKO13_10590</name>
</gene>
<dbReference type="SMART" id="SM00382">
    <property type="entry name" value="AAA"/>
    <property type="match status" value="1"/>
</dbReference>
<dbReference type="PANTHER" id="PTHR43134:SF3">
    <property type="entry name" value="FLAGELLAR BIOSYNTHESIS PROTEIN FLHF"/>
    <property type="match status" value="1"/>
</dbReference>
<evidence type="ECO:0000256" key="8">
    <source>
        <dbReference type="ARBA" id="ARBA00022927"/>
    </source>
</evidence>
<sequence length="348" mass="37802">MRWRSASWCSRLRVSKSSSSSSAPPTRRSTREPEEEPEAMREMREELRTLRSLFENQLSVLEWERMGRRHPARATVLKRLADLGLGSDVSRHLAEHLQGDEEPDAALRKALALVARHLPVADDEIVSRGGVVALVGPTGVGKTTTVAKLAARYALHHGREQVALVSTDNYRVGAQDQLLTYARILDVPVYTATNRHELRSLVDDLMGRGLVLIDTVGMSQRDVRLAEQFKTLGSAQGLVRTYLVLSAATQLSTLTESVSAFAGAEPVGCIFTKVDEATTLGGALTCALRTRLPVSYLGVGQRVPEDLQAAKGENLVHRACALLDEEGSQEPDEEALALSLGGGAHVPE</sequence>
<dbReference type="SMART" id="SM00962">
    <property type="entry name" value="SRP54"/>
    <property type="match status" value="1"/>
</dbReference>
<keyword evidence="6" id="KW-0547">Nucleotide-binding</keyword>
<evidence type="ECO:0000256" key="12">
    <source>
        <dbReference type="ARBA" id="ARBA00025337"/>
    </source>
</evidence>
<comment type="function">
    <text evidence="12">Necessary for flagellar biosynthesis. May be involved in translocation of the flagellum.</text>
</comment>
<evidence type="ECO:0000259" key="15">
    <source>
        <dbReference type="SMART" id="SM00382"/>
    </source>
</evidence>
<keyword evidence="5" id="KW-1003">Cell membrane</keyword>
<evidence type="ECO:0000256" key="2">
    <source>
        <dbReference type="ARBA" id="ARBA00008531"/>
    </source>
</evidence>
<feature type="domain" description="AAA+ ATPase" evidence="15">
    <location>
        <begin position="128"/>
        <end position="298"/>
    </location>
</feature>
<keyword evidence="11" id="KW-1006">Bacterial flagellum protein export</keyword>
<keyword evidence="18" id="KW-1185">Reference proteome</keyword>
<keyword evidence="7" id="KW-1005">Bacterial flagellum biogenesis</keyword>
<evidence type="ECO:0000256" key="1">
    <source>
        <dbReference type="ARBA" id="ARBA00004413"/>
    </source>
</evidence>
<evidence type="ECO:0000256" key="5">
    <source>
        <dbReference type="ARBA" id="ARBA00022475"/>
    </source>
</evidence>
<feature type="domain" description="SRP54-type proteins GTP-binding" evidence="16">
    <location>
        <begin position="129"/>
        <end position="321"/>
    </location>
</feature>
<proteinExistence type="inferred from homology"/>
<evidence type="ECO:0000256" key="4">
    <source>
        <dbReference type="ARBA" id="ARBA00022448"/>
    </source>
</evidence>
<evidence type="ECO:0000256" key="14">
    <source>
        <dbReference type="SAM" id="MobiDB-lite"/>
    </source>
</evidence>
<evidence type="ECO:0000256" key="7">
    <source>
        <dbReference type="ARBA" id="ARBA00022795"/>
    </source>
</evidence>
<dbReference type="SUPFAM" id="SSF52540">
    <property type="entry name" value="P-loop containing nucleoside triphosphate hydrolases"/>
    <property type="match status" value="1"/>
</dbReference>
<keyword evidence="9" id="KW-0342">GTP-binding</keyword>
<feature type="region of interest" description="Disordered" evidence="14">
    <location>
        <begin position="328"/>
        <end position="348"/>
    </location>
</feature>
<evidence type="ECO:0000256" key="13">
    <source>
        <dbReference type="NCBIfam" id="TIGR03499"/>
    </source>
</evidence>
<keyword evidence="17" id="KW-0282">Flagellum</keyword>
<comment type="caution">
    <text evidence="17">The sequence shown here is derived from an EMBL/GenBank/DDBJ whole genome shotgun (WGS) entry which is preliminary data.</text>
</comment>
<keyword evidence="8" id="KW-0653">Protein transport</keyword>
<keyword evidence="4" id="KW-0813">Transport</keyword>
<dbReference type="InterPro" id="IPR027417">
    <property type="entry name" value="P-loop_NTPase"/>
</dbReference>
<keyword evidence="10" id="KW-0472">Membrane</keyword>
<dbReference type="Gene3D" id="3.40.50.300">
    <property type="entry name" value="P-loop containing nucleotide triphosphate hydrolases"/>
    <property type="match status" value="1"/>
</dbReference>